<dbReference type="Proteomes" id="UP000724672">
    <property type="component" value="Unassembled WGS sequence"/>
</dbReference>
<feature type="domain" description="CusB-like beta-barrel" evidence="3">
    <location>
        <begin position="145"/>
        <end position="216"/>
    </location>
</feature>
<dbReference type="Gene3D" id="2.40.420.20">
    <property type="match status" value="1"/>
</dbReference>
<evidence type="ECO:0000256" key="2">
    <source>
        <dbReference type="SAM" id="SignalP"/>
    </source>
</evidence>
<evidence type="ECO:0000259" key="4">
    <source>
        <dbReference type="Pfam" id="PF25989"/>
    </source>
</evidence>
<keyword evidence="6" id="KW-1185">Reference proteome</keyword>
<accession>A0A942UUM3</accession>
<dbReference type="AlphaFoldDB" id="A0A942UUM3"/>
<organism evidence="5 6">
    <name type="scientific">Anaeromonas frigoriresistens</name>
    <dbReference type="NCBI Taxonomy" id="2683708"/>
    <lineage>
        <taxon>Bacteria</taxon>
        <taxon>Bacillati</taxon>
        <taxon>Bacillota</taxon>
        <taxon>Tissierellia</taxon>
        <taxon>Tissierellales</taxon>
        <taxon>Thermohalobacteraceae</taxon>
        <taxon>Anaeromonas</taxon>
    </lineage>
</organism>
<dbReference type="InterPro" id="IPR058637">
    <property type="entry name" value="YknX-like_C"/>
</dbReference>
<dbReference type="GO" id="GO:1990281">
    <property type="term" value="C:efflux pump complex"/>
    <property type="evidence" value="ECO:0007669"/>
    <property type="project" value="TreeGrafter"/>
</dbReference>
<comment type="caution">
    <text evidence="5">The sequence shown here is derived from an EMBL/GenBank/DDBJ whole genome shotgun (WGS) entry which is preliminary data.</text>
</comment>
<dbReference type="SUPFAM" id="SSF111369">
    <property type="entry name" value="HlyD-like secretion proteins"/>
    <property type="match status" value="1"/>
</dbReference>
<dbReference type="GO" id="GO:0015562">
    <property type="term" value="F:efflux transmembrane transporter activity"/>
    <property type="evidence" value="ECO:0007669"/>
    <property type="project" value="TreeGrafter"/>
</dbReference>
<dbReference type="Pfam" id="PF25954">
    <property type="entry name" value="Beta-barrel_RND_2"/>
    <property type="match status" value="1"/>
</dbReference>
<evidence type="ECO:0000313" key="5">
    <source>
        <dbReference type="EMBL" id="MBS4537094.1"/>
    </source>
</evidence>
<dbReference type="Gene3D" id="2.40.50.100">
    <property type="match status" value="1"/>
</dbReference>
<evidence type="ECO:0000313" key="6">
    <source>
        <dbReference type="Proteomes" id="UP000724672"/>
    </source>
</evidence>
<comment type="similarity">
    <text evidence="1">Belongs to the membrane fusion protein (MFP) (TC 8.A.1) family.</text>
</comment>
<dbReference type="RefSeq" id="WP_203365025.1">
    <property type="nucleotide sequence ID" value="NZ_WSFT01000012.1"/>
</dbReference>
<name>A0A942UUM3_9FIRM</name>
<feature type="domain" description="YknX-like C-terminal permuted SH3-like" evidence="4">
    <location>
        <begin position="223"/>
        <end position="289"/>
    </location>
</feature>
<protein>
    <submittedName>
        <fullName evidence="5">Efflux RND transporter periplasmic adaptor subunit</fullName>
    </submittedName>
</protein>
<evidence type="ECO:0000259" key="3">
    <source>
        <dbReference type="Pfam" id="PF25954"/>
    </source>
</evidence>
<dbReference type="Gene3D" id="2.40.30.170">
    <property type="match status" value="1"/>
</dbReference>
<dbReference type="EMBL" id="WSFT01000012">
    <property type="protein sequence ID" value="MBS4537094.1"/>
    <property type="molecule type" value="Genomic_DNA"/>
</dbReference>
<feature type="chain" id="PRO_5038072335" evidence="2">
    <location>
        <begin position="22"/>
        <end position="295"/>
    </location>
</feature>
<dbReference type="InterPro" id="IPR058792">
    <property type="entry name" value="Beta-barrel_RND_2"/>
</dbReference>
<dbReference type="Pfam" id="PF25989">
    <property type="entry name" value="YknX_C"/>
    <property type="match status" value="1"/>
</dbReference>
<dbReference type="PANTHER" id="PTHR30469">
    <property type="entry name" value="MULTIDRUG RESISTANCE PROTEIN MDTA"/>
    <property type="match status" value="1"/>
</dbReference>
<dbReference type="PROSITE" id="PS51257">
    <property type="entry name" value="PROKAR_LIPOPROTEIN"/>
    <property type="match status" value="1"/>
</dbReference>
<gene>
    <name evidence="5" type="ORF">GOQ27_01390</name>
</gene>
<dbReference type="InterPro" id="IPR006143">
    <property type="entry name" value="RND_pump_MFP"/>
</dbReference>
<sequence length="295" mass="32409">MKKKITILMVLLIVLLPFVSACTTEEPEVEVEEEVKIPVQLQTARKDTISNEITLSGRAVPAKEMMIIPQSAAEVEDIKVSRGSKVEKDEVLFTLKIEDSEEVTEILSPVEGRVAAINIKEDEVTSNIQPSMVVVADDNPMTISINATENLITELFIGKKVDIKISALEKENLMGKIASISTAPDERSQQYIANIVLVDELNDLKPGMLATVKLDTNIRENVLVVKSEAILDDGDRKVVFVEEEGLAKEKEVKTGLDTGLYTEIVSGLESGEKVIVKGQNYIEDGSEVETVRGEK</sequence>
<feature type="signal peptide" evidence="2">
    <location>
        <begin position="1"/>
        <end position="21"/>
    </location>
</feature>
<keyword evidence="2" id="KW-0732">Signal</keyword>
<proteinExistence type="inferred from homology"/>
<evidence type="ECO:0000256" key="1">
    <source>
        <dbReference type="ARBA" id="ARBA00009477"/>
    </source>
</evidence>
<dbReference type="PANTHER" id="PTHR30469:SF33">
    <property type="entry name" value="SLR1207 PROTEIN"/>
    <property type="match status" value="1"/>
</dbReference>
<dbReference type="NCBIfam" id="TIGR01730">
    <property type="entry name" value="RND_mfp"/>
    <property type="match status" value="1"/>
</dbReference>
<reference evidence="5" key="1">
    <citation type="submission" date="2019-12" db="EMBL/GenBank/DDBJ databases">
        <title>Clostridiaceae gen. nov. sp. nov., isolated from sediment in Xinjiang, China.</title>
        <authorList>
            <person name="Zhang R."/>
        </authorList>
    </citation>
    <scope>NUCLEOTIDE SEQUENCE</scope>
    <source>
        <strain evidence="5">D2Q-11</strain>
    </source>
</reference>